<dbReference type="InterPro" id="IPR056300">
    <property type="entry name" value="SusG-like_C"/>
</dbReference>
<dbReference type="CDD" id="cd11333">
    <property type="entry name" value="AmyAc_SI_OligoGlu_DGase"/>
    <property type="match status" value="1"/>
</dbReference>
<dbReference type="Pfam" id="PF00128">
    <property type="entry name" value="Alpha-amylase"/>
    <property type="match status" value="1"/>
</dbReference>
<dbReference type="InterPro" id="IPR017853">
    <property type="entry name" value="GH"/>
</dbReference>
<dbReference type="Pfam" id="PF23915">
    <property type="entry name" value="SusG_C"/>
    <property type="match status" value="1"/>
</dbReference>
<dbReference type="SMART" id="SM00642">
    <property type="entry name" value="Aamy"/>
    <property type="match status" value="1"/>
</dbReference>
<dbReference type="Gene3D" id="2.60.40.1180">
    <property type="entry name" value="Golgi alpha-mannosidase II"/>
    <property type="match status" value="1"/>
</dbReference>
<dbReference type="PANTHER" id="PTHR10357">
    <property type="entry name" value="ALPHA-AMYLASE FAMILY MEMBER"/>
    <property type="match status" value="1"/>
</dbReference>
<comment type="similarity">
    <text evidence="1">Belongs to the glycosyl hydrolase 13 family.</text>
</comment>
<gene>
    <name evidence="5" type="ORF">H9697_00265</name>
</gene>
<name>A0A9D2Q9I7_9FIRM</name>
<dbReference type="PANTHER" id="PTHR10357:SF179">
    <property type="entry name" value="NEUTRAL AND BASIC AMINO ACID TRANSPORT PROTEIN RBAT"/>
    <property type="match status" value="1"/>
</dbReference>
<organism evidence="5 6">
    <name type="scientific">Candidatus Mediterraneibacter faecavium</name>
    <dbReference type="NCBI Taxonomy" id="2838668"/>
    <lineage>
        <taxon>Bacteria</taxon>
        <taxon>Bacillati</taxon>
        <taxon>Bacillota</taxon>
        <taxon>Clostridia</taxon>
        <taxon>Lachnospirales</taxon>
        <taxon>Lachnospiraceae</taxon>
        <taxon>Mediterraneibacter</taxon>
    </lineage>
</organism>
<protein>
    <submittedName>
        <fullName evidence="5">Alpha-glucosidase</fullName>
    </submittedName>
</protein>
<dbReference type="FunFam" id="3.20.20.80:FF:000064">
    <property type="entry name" value="Oligo-1,6-glucosidase"/>
    <property type="match status" value="2"/>
</dbReference>
<keyword evidence="3" id="KW-0326">Glycosidase</keyword>
<dbReference type="FunFam" id="3.90.400.10:FF:000002">
    <property type="entry name" value="Sucrose isomerase"/>
    <property type="match status" value="1"/>
</dbReference>
<dbReference type="GO" id="GO:0009313">
    <property type="term" value="P:oligosaccharide catabolic process"/>
    <property type="evidence" value="ECO:0007669"/>
    <property type="project" value="TreeGrafter"/>
</dbReference>
<reference evidence="5" key="2">
    <citation type="submission" date="2021-04" db="EMBL/GenBank/DDBJ databases">
        <authorList>
            <person name="Gilroy R."/>
        </authorList>
    </citation>
    <scope>NUCLEOTIDE SEQUENCE</scope>
    <source>
        <strain evidence="5">CHK196-7946</strain>
    </source>
</reference>
<dbReference type="InterPro" id="IPR045857">
    <property type="entry name" value="O16G_dom_2"/>
</dbReference>
<keyword evidence="2" id="KW-0378">Hydrolase</keyword>
<dbReference type="AlphaFoldDB" id="A0A9D2Q9I7"/>
<dbReference type="InterPro" id="IPR013780">
    <property type="entry name" value="Glyco_hydro_b"/>
</dbReference>
<dbReference type="EMBL" id="DWVY01000001">
    <property type="protein sequence ID" value="HJC73380.1"/>
    <property type="molecule type" value="Genomic_DNA"/>
</dbReference>
<comment type="caution">
    <text evidence="5">The sequence shown here is derived from an EMBL/GenBank/DDBJ whole genome shotgun (WGS) entry which is preliminary data.</text>
</comment>
<dbReference type="InterPro" id="IPR006047">
    <property type="entry name" value="GH13_cat_dom"/>
</dbReference>
<dbReference type="Gene3D" id="3.90.400.10">
    <property type="entry name" value="Oligo-1,6-glucosidase, Domain 2"/>
    <property type="match status" value="1"/>
</dbReference>
<sequence length="537" mass="63611">MEWWKKAVVYQIYPMSFKDSNHDGMGDLGGILEKVDYLRELGVDIVWMTPVYESPMDDNGYDISDYYKINPLFGTMEQFDELLEALHQRGIRLIMDLVVNHTSDEHEWFRQARKDKNSKYHDFYIWKDTPITDQQSIFSGSVWEYNEETDEYYYHLFSRRQPDLNWDNPEVRKEVYRLINWWLDKGIDGFRMDVIDLIGKIPEKSILTSEKSHKYLQEMYRECFEGREVFTVGETSYATPVSAPLYSNPERKELTMVFGFEHLGLEEVKGNGKWDLKKLDVNELKQVFAVWQHALHEKGWNSLFWSNHDQPRIVSRMGDDGKYRKESAKMLGMILHGMQGTPYIYQGEEIGMTNVKFPLEDYKDVETINMVKEKQAAGWSMDKIMQGIYAKGRDNARTPMQWSAREYGGFSDHEPWIRMNPNYETINVEESEADKDSIFHFYQKLIRLRKEWEIISTGDFTLLFKEDRTMFAYKREADGERLTVIANFTGDAVQRDLPDEIKPGRGQVLLSNYDRTSVDRKMTLRPYESFMYYEKTK</sequence>
<proteinExistence type="inferred from homology"/>
<dbReference type="Gene3D" id="3.20.20.80">
    <property type="entry name" value="Glycosidases"/>
    <property type="match status" value="1"/>
</dbReference>
<dbReference type="FunFam" id="2.60.40.1180:FF:000007">
    <property type="entry name" value="Sucrose isomerase"/>
    <property type="match status" value="1"/>
</dbReference>
<reference evidence="5" key="1">
    <citation type="journal article" date="2021" name="PeerJ">
        <title>Extensive microbial diversity within the chicken gut microbiome revealed by metagenomics and culture.</title>
        <authorList>
            <person name="Gilroy R."/>
            <person name="Ravi A."/>
            <person name="Getino M."/>
            <person name="Pursley I."/>
            <person name="Horton D.L."/>
            <person name="Alikhan N.F."/>
            <person name="Baker D."/>
            <person name="Gharbi K."/>
            <person name="Hall N."/>
            <person name="Watson M."/>
            <person name="Adriaenssens E.M."/>
            <person name="Foster-Nyarko E."/>
            <person name="Jarju S."/>
            <person name="Secka A."/>
            <person name="Antonio M."/>
            <person name="Oren A."/>
            <person name="Chaudhuri R.R."/>
            <person name="La Ragione R."/>
            <person name="Hildebrand F."/>
            <person name="Pallen M.J."/>
        </authorList>
    </citation>
    <scope>NUCLEOTIDE SEQUENCE</scope>
    <source>
        <strain evidence="5">CHK196-7946</strain>
    </source>
</reference>
<evidence type="ECO:0000256" key="2">
    <source>
        <dbReference type="ARBA" id="ARBA00022801"/>
    </source>
</evidence>
<evidence type="ECO:0000256" key="1">
    <source>
        <dbReference type="ARBA" id="ARBA00008061"/>
    </source>
</evidence>
<feature type="domain" description="Glycosyl hydrolase family 13 catalytic" evidence="4">
    <location>
        <begin position="11"/>
        <end position="397"/>
    </location>
</feature>
<dbReference type="GO" id="GO:0004556">
    <property type="term" value="F:alpha-amylase activity"/>
    <property type="evidence" value="ECO:0007669"/>
    <property type="project" value="TreeGrafter"/>
</dbReference>
<evidence type="ECO:0000256" key="3">
    <source>
        <dbReference type="ARBA" id="ARBA00023295"/>
    </source>
</evidence>
<dbReference type="NCBIfam" id="NF008183">
    <property type="entry name" value="PRK10933.1"/>
    <property type="match status" value="1"/>
</dbReference>
<evidence type="ECO:0000313" key="5">
    <source>
        <dbReference type="EMBL" id="HJC73380.1"/>
    </source>
</evidence>
<dbReference type="SUPFAM" id="SSF51011">
    <property type="entry name" value="Glycosyl hydrolase domain"/>
    <property type="match status" value="1"/>
</dbReference>
<evidence type="ECO:0000259" key="4">
    <source>
        <dbReference type="SMART" id="SM00642"/>
    </source>
</evidence>
<dbReference type="Proteomes" id="UP000823902">
    <property type="component" value="Unassembled WGS sequence"/>
</dbReference>
<evidence type="ECO:0000313" key="6">
    <source>
        <dbReference type="Proteomes" id="UP000823902"/>
    </source>
</evidence>
<accession>A0A9D2Q9I7</accession>
<dbReference type="SUPFAM" id="SSF51445">
    <property type="entry name" value="(Trans)glycosidases"/>
    <property type="match status" value="1"/>
</dbReference>